<dbReference type="InterPro" id="IPR000620">
    <property type="entry name" value="EamA_dom"/>
</dbReference>
<feature type="transmembrane region" description="Helical" evidence="7">
    <location>
        <begin position="126"/>
        <end position="143"/>
    </location>
</feature>
<accession>A0A543IVM0</accession>
<dbReference type="InterPro" id="IPR051258">
    <property type="entry name" value="Diverse_Substrate_Transporter"/>
</dbReference>
<evidence type="ECO:0000256" key="3">
    <source>
        <dbReference type="ARBA" id="ARBA00022475"/>
    </source>
</evidence>
<comment type="similarity">
    <text evidence="2">Belongs to the EamA transporter family.</text>
</comment>
<comment type="caution">
    <text evidence="9">The sequence shown here is derived from an EMBL/GenBank/DDBJ whole genome shotgun (WGS) entry which is preliminary data.</text>
</comment>
<name>A0A543IVM0_9ACTN</name>
<evidence type="ECO:0000256" key="5">
    <source>
        <dbReference type="ARBA" id="ARBA00022989"/>
    </source>
</evidence>
<dbReference type="PANTHER" id="PTHR42920:SF5">
    <property type="entry name" value="EAMA DOMAIN-CONTAINING PROTEIN"/>
    <property type="match status" value="1"/>
</dbReference>
<dbReference type="AlphaFoldDB" id="A0A543IVM0"/>
<comment type="subcellular location">
    <subcellularLocation>
        <location evidence="1">Cell membrane</location>
        <topology evidence="1">Multi-pass membrane protein</topology>
    </subcellularLocation>
</comment>
<feature type="transmembrane region" description="Helical" evidence="7">
    <location>
        <begin position="69"/>
        <end position="86"/>
    </location>
</feature>
<keyword evidence="6 7" id="KW-0472">Membrane</keyword>
<evidence type="ECO:0000313" key="10">
    <source>
        <dbReference type="Proteomes" id="UP000319213"/>
    </source>
</evidence>
<evidence type="ECO:0000313" key="9">
    <source>
        <dbReference type="EMBL" id="TQM74625.1"/>
    </source>
</evidence>
<proteinExistence type="inferred from homology"/>
<evidence type="ECO:0000256" key="7">
    <source>
        <dbReference type="SAM" id="Phobius"/>
    </source>
</evidence>
<dbReference type="Proteomes" id="UP000319213">
    <property type="component" value="Unassembled WGS sequence"/>
</dbReference>
<feature type="domain" description="EamA" evidence="8">
    <location>
        <begin position="155"/>
        <end position="285"/>
    </location>
</feature>
<feature type="transmembrane region" description="Helical" evidence="7">
    <location>
        <begin position="241"/>
        <end position="262"/>
    </location>
</feature>
<dbReference type="InterPro" id="IPR037185">
    <property type="entry name" value="EmrE-like"/>
</dbReference>
<feature type="transmembrane region" description="Helical" evidence="7">
    <location>
        <begin position="98"/>
        <end position="119"/>
    </location>
</feature>
<organism evidence="9 10">
    <name type="scientific">Thermopolyspora flexuosa</name>
    <dbReference type="NCBI Taxonomy" id="103836"/>
    <lineage>
        <taxon>Bacteria</taxon>
        <taxon>Bacillati</taxon>
        <taxon>Actinomycetota</taxon>
        <taxon>Actinomycetes</taxon>
        <taxon>Streptosporangiales</taxon>
        <taxon>Streptosporangiaceae</taxon>
        <taxon>Thermopolyspora</taxon>
    </lineage>
</organism>
<gene>
    <name evidence="9" type="ORF">FHX40_1305</name>
</gene>
<dbReference type="OrthoDB" id="3182968at2"/>
<dbReference type="PANTHER" id="PTHR42920">
    <property type="entry name" value="OS03G0707200 PROTEIN-RELATED"/>
    <property type="match status" value="1"/>
</dbReference>
<evidence type="ECO:0000256" key="2">
    <source>
        <dbReference type="ARBA" id="ARBA00007362"/>
    </source>
</evidence>
<keyword evidence="4 7" id="KW-0812">Transmembrane</keyword>
<feature type="transmembrane region" description="Helical" evidence="7">
    <location>
        <begin position="180"/>
        <end position="201"/>
    </location>
</feature>
<dbReference type="RefSeq" id="WP_142258771.1">
    <property type="nucleotide sequence ID" value="NZ_BMPV01000003.1"/>
</dbReference>
<dbReference type="GO" id="GO:0005886">
    <property type="term" value="C:plasma membrane"/>
    <property type="evidence" value="ECO:0007669"/>
    <property type="project" value="UniProtKB-SubCell"/>
</dbReference>
<keyword evidence="10" id="KW-1185">Reference proteome</keyword>
<dbReference type="Pfam" id="PF00892">
    <property type="entry name" value="EamA"/>
    <property type="match status" value="2"/>
</dbReference>
<sequence length="316" mass="33092">MAAPPAPRPFLGAALLLFVSAAWGSAFPLTKDVIDRMPVADLLTERYAIATLALVAVRPRCLAGLPRRTWLTGVFAGLLFGSGQTAQSVALHELPSTVSGFAVGTYVVITPLLGMLFLGARIAARVWLAAGLALAALTVFTLLRDAQDTEISLPALVLTLLAAVLYAVHALVLGHRRRHAYAVAVIQLGTIAVLTGVAALPGGLALPGSTADWLVLLHLALVACALGFLARSFAQQHVRPVTAAVILAAQPLWVTAFSVVLYGDPLTWRVFVGGALTVVAVLLVLPNKAVDLECTPGGRVGSRTTHATESKREESR</sequence>
<feature type="transmembrane region" description="Helical" evidence="7">
    <location>
        <begin position="213"/>
        <end position="234"/>
    </location>
</feature>
<evidence type="ECO:0000256" key="6">
    <source>
        <dbReference type="ARBA" id="ARBA00023136"/>
    </source>
</evidence>
<protein>
    <submittedName>
        <fullName evidence="9">Drug/metabolite transporter (DMT)-like permease</fullName>
    </submittedName>
</protein>
<evidence type="ECO:0000259" key="8">
    <source>
        <dbReference type="Pfam" id="PF00892"/>
    </source>
</evidence>
<reference evidence="9 10" key="1">
    <citation type="submission" date="2019-06" db="EMBL/GenBank/DDBJ databases">
        <title>Sequencing the genomes of 1000 actinobacteria strains.</title>
        <authorList>
            <person name="Klenk H.-P."/>
        </authorList>
    </citation>
    <scope>NUCLEOTIDE SEQUENCE [LARGE SCALE GENOMIC DNA]</scope>
    <source>
        <strain evidence="9 10">DSM 43186</strain>
    </source>
</reference>
<feature type="transmembrane region" description="Helical" evidence="7">
    <location>
        <begin position="155"/>
        <end position="173"/>
    </location>
</feature>
<evidence type="ECO:0000256" key="1">
    <source>
        <dbReference type="ARBA" id="ARBA00004651"/>
    </source>
</evidence>
<evidence type="ECO:0000256" key="4">
    <source>
        <dbReference type="ARBA" id="ARBA00022692"/>
    </source>
</evidence>
<keyword evidence="5 7" id="KW-1133">Transmembrane helix</keyword>
<feature type="transmembrane region" description="Helical" evidence="7">
    <location>
        <begin position="268"/>
        <end position="285"/>
    </location>
</feature>
<keyword evidence="3" id="KW-1003">Cell membrane</keyword>
<dbReference type="SUPFAM" id="SSF103481">
    <property type="entry name" value="Multidrug resistance efflux transporter EmrE"/>
    <property type="match status" value="2"/>
</dbReference>
<feature type="domain" description="EamA" evidence="8">
    <location>
        <begin position="11"/>
        <end position="140"/>
    </location>
</feature>
<dbReference type="EMBL" id="VFPQ01000001">
    <property type="protein sequence ID" value="TQM74625.1"/>
    <property type="molecule type" value="Genomic_DNA"/>
</dbReference>